<dbReference type="SUPFAM" id="SSF54106">
    <property type="entry name" value="LysM domain"/>
    <property type="match status" value="2"/>
</dbReference>
<dbReference type="InterPro" id="IPR036779">
    <property type="entry name" value="LysM_dom_sf"/>
</dbReference>
<dbReference type="GO" id="GO:0006508">
    <property type="term" value="P:proteolysis"/>
    <property type="evidence" value="ECO:0007669"/>
    <property type="project" value="UniProtKB-KW"/>
</dbReference>
<dbReference type="RefSeq" id="WP_093673202.1">
    <property type="nucleotide sequence ID" value="NZ_FOOY01000016.1"/>
</dbReference>
<name>A0A1I2TTF2_9BACL</name>
<dbReference type="PROSITE" id="PS51935">
    <property type="entry name" value="NLPC_P60"/>
    <property type="match status" value="1"/>
</dbReference>
<evidence type="ECO:0000259" key="8">
    <source>
        <dbReference type="PROSITE" id="PS51782"/>
    </source>
</evidence>
<evidence type="ECO:0000256" key="1">
    <source>
        <dbReference type="ARBA" id="ARBA00007074"/>
    </source>
</evidence>
<feature type="compositionally biased region" description="Polar residues" evidence="7">
    <location>
        <begin position="152"/>
        <end position="163"/>
    </location>
</feature>
<dbReference type="Pfam" id="PF01476">
    <property type="entry name" value="LysM"/>
    <property type="match status" value="2"/>
</dbReference>
<keyword evidence="3" id="KW-0732">Signal</keyword>
<dbReference type="PANTHER" id="PTHR47053">
    <property type="entry name" value="MUREIN DD-ENDOPEPTIDASE MEPH-RELATED"/>
    <property type="match status" value="1"/>
</dbReference>
<evidence type="ECO:0000256" key="2">
    <source>
        <dbReference type="ARBA" id="ARBA00022670"/>
    </source>
</evidence>
<keyword evidence="5" id="KW-0378">Hydrolase</keyword>
<evidence type="ECO:0000256" key="6">
    <source>
        <dbReference type="ARBA" id="ARBA00022807"/>
    </source>
</evidence>
<dbReference type="InterPro" id="IPR018392">
    <property type="entry name" value="LysM"/>
</dbReference>
<evidence type="ECO:0000259" key="9">
    <source>
        <dbReference type="PROSITE" id="PS51935"/>
    </source>
</evidence>
<organism evidence="10 11">
    <name type="scientific">Sporolactobacillus nakayamae</name>
    <dbReference type="NCBI Taxonomy" id="269670"/>
    <lineage>
        <taxon>Bacteria</taxon>
        <taxon>Bacillati</taxon>
        <taxon>Bacillota</taxon>
        <taxon>Bacilli</taxon>
        <taxon>Bacillales</taxon>
        <taxon>Sporolactobacillaceae</taxon>
        <taxon>Sporolactobacillus</taxon>
    </lineage>
</organism>
<sequence>MKKSILSLALIGGLTVTGLGTHQADAASATSVVNLAQQGVGSAYSWGQNDCSGFTMRVFSHFGIQLPHSAAAQAGYGTAVSRSNLQPGDLVFFNTSGGGISHVGIYVGNNRMISAETEKTGVRETQIFGGGASSYWEPRYVTARRIATNAQTAAQQSVKTVQPQKTTQESATSQSSSTQGSNDQTQISASTDQSSSTAQTNGTQSDQASTTDQTQSTQSSRSVTTDQTKSTQNDQASVNENQTSETTASTADNSNSSSNETSSSQTINNGVYIVQTGDTLWAISNKSGISVQKIQQINKLEDTMIRPGQKIQLQDPSEKYTIKSGDSLWSIAKEHGTTVDQLMKANNLSSDLIYPDDKLTVSDN</sequence>
<dbReference type="GO" id="GO:0008234">
    <property type="term" value="F:cysteine-type peptidase activity"/>
    <property type="evidence" value="ECO:0007669"/>
    <property type="project" value="UniProtKB-KW"/>
</dbReference>
<evidence type="ECO:0000256" key="7">
    <source>
        <dbReference type="SAM" id="MobiDB-lite"/>
    </source>
</evidence>
<dbReference type="OrthoDB" id="9813368at2"/>
<feature type="compositionally biased region" description="Low complexity" evidence="7">
    <location>
        <begin position="164"/>
        <end position="228"/>
    </location>
</feature>
<dbReference type="AlphaFoldDB" id="A0A1I2TTF2"/>
<comment type="similarity">
    <text evidence="1">Belongs to the peptidase C40 family.</text>
</comment>
<proteinExistence type="inferred from homology"/>
<dbReference type="EMBL" id="FOOY01000016">
    <property type="protein sequence ID" value="SFG65756.1"/>
    <property type="molecule type" value="Genomic_DNA"/>
</dbReference>
<feature type="region of interest" description="Disordered" evidence="7">
    <location>
        <begin position="152"/>
        <end position="265"/>
    </location>
</feature>
<keyword evidence="2" id="KW-0645">Protease</keyword>
<evidence type="ECO:0000313" key="10">
    <source>
        <dbReference type="EMBL" id="SFG65756.1"/>
    </source>
</evidence>
<evidence type="ECO:0000313" key="11">
    <source>
        <dbReference type="Proteomes" id="UP000198752"/>
    </source>
</evidence>
<reference evidence="11" key="1">
    <citation type="submission" date="2016-10" db="EMBL/GenBank/DDBJ databases">
        <authorList>
            <person name="Varghese N."/>
            <person name="Submissions S."/>
        </authorList>
    </citation>
    <scope>NUCLEOTIDE SEQUENCE [LARGE SCALE GENOMIC DNA]</scope>
    <source>
        <strain evidence="11">ATCC 700379</strain>
    </source>
</reference>
<dbReference type="CDD" id="cd00118">
    <property type="entry name" value="LysM"/>
    <property type="match status" value="2"/>
</dbReference>
<dbReference type="PANTHER" id="PTHR47053:SF1">
    <property type="entry name" value="MUREIN DD-ENDOPEPTIDASE MEPH-RELATED"/>
    <property type="match status" value="1"/>
</dbReference>
<keyword evidence="6" id="KW-0788">Thiol protease</keyword>
<gene>
    <name evidence="10" type="ORF">SAMN02982927_02364</name>
</gene>
<evidence type="ECO:0000256" key="4">
    <source>
        <dbReference type="ARBA" id="ARBA00022737"/>
    </source>
</evidence>
<dbReference type="InterPro" id="IPR000064">
    <property type="entry name" value="NLP_P60_dom"/>
</dbReference>
<dbReference type="SUPFAM" id="SSF54001">
    <property type="entry name" value="Cysteine proteinases"/>
    <property type="match status" value="1"/>
</dbReference>
<feature type="compositionally biased region" description="Low complexity" evidence="7">
    <location>
        <begin position="243"/>
        <end position="265"/>
    </location>
</feature>
<dbReference type="PROSITE" id="PS51782">
    <property type="entry name" value="LYSM"/>
    <property type="match status" value="2"/>
</dbReference>
<dbReference type="Gene3D" id="3.90.1720.10">
    <property type="entry name" value="endopeptidase domain like (from Nostoc punctiforme)"/>
    <property type="match status" value="1"/>
</dbReference>
<dbReference type="Pfam" id="PF00877">
    <property type="entry name" value="NLPC_P60"/>
    <property type="match status" value="1"/>
</dbReference>
<evidence type="ECO:0000256" key="3">
    <source>
        <dbReference type="ARBA" id="ARBA00022729"/>
    </source>
</evidence>
<keyword evidence="11" id="KW-1185">Reference proteome</keyword>
<dbReference type="Gene3D" id="3.10.350.10">
    <property type="entry name" value="LysM domain"/>
    <property type="match status" value="2"/>
</dbReference>
<dbReference type="InterPro" id="IPR051202">
    <property type="entry name" value="Peptidase_C40"/>
</dbReference>
<feature type="domain" description="LysM" evidence="8">
    <location>
        <begin position="270"/>
        <end position="313"/>
    </location>
</feature>
<dbReference type="InterPro" id="IPR038765">
    <property type="entry name" value="Papain-like_cys_pep_sf"/>
</dbReference>
<feature type="domain" description="NlpC/P60" evidence="9">
    <location>
        <begin position="19"/>
        <end position="147"/>
    </location>
</feature>
<protein>
    <submittedName>
        <fullName evidence="10">LysM domain-containing protein</fullName>
    </submittedName>
</protein>
<feature type="domain" description="LysM" evidence="8">
    <location>
        <begin position="318"/>
        <end position="361"/>
    </location>
</feature>
<dbReference type="SMART" id="SM00257">
    <property type="entry name" value="LysM"/>
    <property type="match status" value="2"/>
</dbReference>
<dbReference type="Proteomes" id="UP000198752">
    <property type="component" value="Unassembled WGS sequence"/>
</dbReference>
<accession>A0A1I2TTF2</accession>
<keyword evidence="4" id="KW-0677">Repeat</keyword>
<evidence type="ECO:0000256" key="5">
    <source>
        <dbReference type="ARBA" id="ARBA00022801"/>
    </source>
</evidence>
<feature type="compositionally biased region" description="Polar residues" evidence="7">
    <location>
        <begin position="229"/>
        <end position="242"/>
    </location>
</feature>
<dbReference type="STRING" id="269670.SAMN02982927_02364"/>